<proteinExistence type="predicted"/>
<organism evidence="1 2">
    <name type="scientific">Allokutzneria albata</name>
    <name type="common">Kibdelosporangium albatum</name>
    <dbReference type="NCBI Taxonomy" id="211114"/>
    <lineage>
        <taxon>Bacteria</taxon>
        <taxon>Bacillati</taxon>
        <taxon>Actinomycetota</taxon>
        <taxon>Actinomycetes</taxon>
        <taxon>Pseudonocardiales</taxon>
        <taxon>Pseudonocardiaceae</taxon>
        <taxon>Allokutzneria</taxon>
    </lineage>
</organism>
<evidence type="ECO:0000313" key="2">
    <source>
        <dbReference type="Proteomes" id="UP000183376"/>
    </source>
</evidence>
<dbReference type="OrthoDB" id="9944790at2"/>
<sequence>MLLLVSLLLGLVLLSLLAWEAVRSSEKLHFARARRQARRATREIRARRAPSALEHCDRVVARGCELAIRPMTVLARTAPSEFG</sequence>
<dbReference type="STRING" id="211114.SAMN04489726_6187"/>
<evidence type="ECO:0000313" key="1">
    <source>
        <dbReference type="EMBL" id="SDN35072.1"/>
    </source>
</evidence>
<dbReference type="AlphaFoldDB" id="A0A1H0ANB4"/>
<gene>
    <name evidence="1" type="ORF">SAMN04489726_6187</name>
</gene>
<reference evidence="1 2" key="1">
    <citation type="submission" date="2016-10" db="EMBL/GenBank/DDBJ databases">
        <authorList>
            <person name="de Groot N.N."/>
        </authorList>
    </citation>
    <scope>NUCLEOTIDE SEQUENCE [LARGE SCALE GENOMIC DNA]</scope>
    <source>
        <strain evidence="1 2">DSM 44149</strain>
    </source>
</reference>
<dbReference type="RefSeq" id="WP_030428280.1">
    <property type="nucleotide sequence ID" value="NZ_JOEF01000003.1"/>
</dbReference>
<keyword evidence="2" id="KW-1185">Reference proteome</keyword>
<dbReference type="Proteomes" id="UP000183376">
    <property type="component" value="Chromosome I"/>
</dbReference>
<dbReference type="EMBL" id="LT629701">
    <property type="protein sequence ID" value="SDN35072.1"/>
    <property type="molecule type" value="Genomic_DNA"/>
</dbReference>
<accession>A0A1H0ANB4</accession>
<protein>
    <submittedName>
        <fullName evidence="1">Uncharacterized protein</fullName>
    </submittedName>
</protein>
<name>A0A1H0ANB4_ALLAB</name>